<evidence type="ECO:0000256" key="1">
    <source>
        <dbReference type="SAM" id="Phobius"/>
    </source>
</evidence>
<dbReference type="NCBIfam" id="TIGR04411">
    <property type="entry name" value="T2SS_GspN_Lepto"/>
    <property type="match status" value="1"/>
</dbReference>
<protein>
    <submittedName>
        <fullName evidence="2">Uncharacterized protein</fullName>
    </submittedName>
</protein>
<keyword evidence="1" id="KW-0812">Transmembrane</keyword>
<proteinExistence type="predicted"/>
<keyword evidence="3" id="KW-1185">Reference proteome</keyword>
<reference evidence="2 3" key="1">
    <citation type="submission" date="2014-04" db="EMBL/GenBank/DDBJ databases">
        <title>Genome assembly of Hyalangium minutum DSM 14724.</title>
        <authorList>
            <person name="Sharma G."/>
            <person name="Subramanian S."/>
        </authorList>
    </citation>
    <scope>NUCLEOTIDE SEQUENCE [LARGE SCALE GENOMIC DNA]</scope>
    <source>
        <strain evidence="2 3">DSM 14724</strain>
    </source>
</reference>
<dbReference type="OrthoDB" id="5490255at2"/>
<organism evidence="2 3">
    <name type="scientific">Hyalangium minutum</name>
    <dbReference type="NCBI Taxonomy" id="394096"/>
    <lineage>
        <taxon>Bacteria</taxon>
        <taxon>Pseudomonadati</taxon>
        <taxon>Myxococcota</taxon>
        <taxon>Myxococcia</taxon>
        <taxon>Myxococcales</taxon>
        <taxon>Cystobacterineae</taxon>
        <taxon>Archangiaceae</taxon>
        <taxon>Hyalangium</taxon>
    </lineage>
</organism>
<evidence type="ECO:0000313" key="3">
    <source>
        <dbReference type="Proteomes" id="UP000028725"/>
    </source>
</evidence>
<comment type="caution">
    <text evidence="2">The sequence shown here is derived from an EMBL/GenBank/DDBJ whole genome shotgun (WGS) entry which is preliminary data.</text>
</comment>
<gene>
    <name evidence="2" type="ORF">DB31_2885</name>
</gene>
<name>A0A085W6H9_9BACT</name>
<dbReference type="InterPro" id="IPR030925">
    <property type="entry name" value="T2SS_GspN_Lepto"/>
</dbReference>
<dbReference type="RefSeq" id="WP_044196308.1">
    <property type="nucleotide sequence ID" value="NZ_JMCB01000018.1"/>
</dbReference>
<accession>A0A085W6H9</accession>
<evidence type="ECO:0000313" key="2">
    <source>
        <dbReference type="EMBL" id="KFE63292.1"/>
    </source>
</evidence>
<dbReference type="AlphaFoldDB" id="A0A085W6H9"/>
<dbReference type="Proteomes" id="UP000028725">
    <property type="component" value="Unassembled WGS sequence"/>
</dbReference>
<keyword evidence="1" id="KW-0472">Membrane</keyword>
<feature type="transmembrane region" description="Helical" evidence="1">
    <location>
        <begin position="12"/>
        <end position="34"/>
    </location>
</feature>
<keyword evidence="1" id="KW-1133">Transmembrane helix</keyword>
<dbReference type="STRING" id="394096.DB31_2885"/>
<dbReference type="EMBL" id="JMCB01000018">
    <property type="protein sequence ID" value="KFE63292.1"/>
    <property type="molecule type" value="Genomic_DNA"/>
</dbReference>
<sequence>MATETKTARWKIIVGYSAFSLFALVLCLFLTFPYGALRARIATEALKAGYVVRIDTLRPGLVGLTAKGVKVSQPPAPLSAETVAALTSGDPSTARMLGPAELGEALTIDSVSLRPTLFPLGVAFDSNALGGTITGNIGGRKTLEVRVKLAKLDPGAGNLKNFTGLDLEGSLNGSLNLSLPAPEGTGGRPGEPDLSQADGELVLDGQNLLLKGSVEGSGVASQGSPVSLLFPGGLPRIPVGELSANIRFEKGLGTVDKLRLGGDQLEILGTGTLKLNKRLQYAEPAMDIKIRVEPELVKELGTAGLGLSILPPDKEDPKFRAGRLSGSMGKLSFLGKR</sequence>